<dbReference type="Pfam" id="PF25183">
    <property type="entry name" value="OMP_b-brl_4"/>
    <property type="match status" value="1"/>
</dbReference>
<dbReference type="SUPFAM" id="SSF49464">
    <property type="entry name" value="Carboxypeptidase regulatory domain-like"/>
    <property type="match status" value="1"/>
</dbReference>
<dbReference type="GO" id="GO:0015344">
    <property type="term" value="F:siderophore uptake transmembrane transporter activity"/>
    <property type="evidence" value="ECO:0007669"/>
    <property type="project" value="TreeGrafter"/>
</dbReference>
<dbReference type="SUPFAM" id="SSF56935">
    <property type="entry name" value="Porins"/>
    <property type="match status" value="1"/>
</dbReference>
<dbReference type="InterPro" id="IPR039426">
    <property type="entry name" value="TonB-dep_rcpt-like"/>
</dbReference>
<dbReference type="AlphaFoldDB" id="A0A2Z5G9M4"/>
<sequence>MRKRSEKVLGYVLLVVAIGWICGQPIAVEAQVIYGSIFGTVTDATGAAIPNATITVTDQSKGTSVVATSNPSGEYTVRNLIPDVYDVKATAAGFGTVDNPGIQVSADTSPKVDLKLTVGSASSTVTVTSEAPQLQTDRAEVGTVFNQKTISGLPITGRNFASLELLIPGAQSMSWQQNNAEDAQGSPTVNIQGQFFAGVGYLLDGASNQDPILGQIVINPPLDAIGEAKIITQSYDAEFGQSVAAVVNAQTKSGTNSLHGDAFDYRRSDAQQARNPFNQSAPYSALTSRLIPPALYSQFGGSLGGPILKNKLFFFGDYQGVRQRNGASAQVTVPTALAHNSCLSGAGCDLSEFLIGRGTAQGQIYNPRVFVDSTGAVVAPTTPGAQPQAFANNFIPNQYLSPQALYLLNLIPLPNAPGTQDGTANNYNGGGTGVTNQNQFDVRVDYELREGIHTFGRYSYFDNANSAGTIFGAAGGAGFQSAQNDFGGSAKGKNQSAVAGMDVALNPKLLTDFRLGYLRYHVSTEKYDGTEDLAAMAGIPGLNLGTTFTAGAPGFFMNNASGTSGDGLSSFGSSLQVNACNCHLQETEDQYQVVNNWTKIIGNHSIRFGADLRYARNLRVPSDNNRAGEITFSATDTENTTASAPAPGGLGLASFLLGDVTNFARYVSTSVNAKESQKIIFSYVQDNWRITPNLTLTAGLRWEVYFPETVNGVGQGGFADLTNGSIRVAGVGPYNTAMNVQKDFKNIAPRLGLAYQLDPKTVIRAGYGRSFDIGVFGTLFGHVVTQNLPVLANQNLTNAGANTAAFNLSTGPTPFTFPTVPASGLIPIPNGLAAKVRGNPQLLPTVDAWNLSIQRQLTSSLSATIAYAGNKGSHTFAGDGQTVNLNAVGACIPGVQSITGQGLCWDPNAPATQPVAGQATTSNTNYLRHYFAQFGWTQDLTYYHDGFDSHYNALQLTLDKHFTQGLQFTARYSWQSSLNYGNNDYDEINRKVMYGRFDDLREQEFQLYGNYDLPFGRNRQLFNNVPTWANYLIAGWESGTSLNWSSGLPFTPSYGECGSDIPNGPCMPNKAGGVLPTHLTSFNTASHSRTYFTPVAALTAQGSTSGPFSRPGLDQFGNAGRNSYFGPSFFNTDLSVSKNTPIHENINAQFRLDAFNVFNFISPANPSSCIDCPGNGVITGMAIGAQPRQLEFSVTVLF</sequence>
<name>A0A2Z5G9M4_9BACT</name>
<dbReference type="OrthoDB" id="97893at2"/>
<reference evidence="8 9" key="1">
    <citation type="journal article" date="2018" name="Front. Microbiol.">
        <title>Hydrolytic Capabilities as a Key to Environmental Success: Chitinolytic and Cellulolytic Acidobacteria From Acidic Sub-arctic Soils and Boreal Peatlands.</title>
        <authorList>
            <person name="Belova S.E."/>
            <person name="Ravin N.V."/>
            <person name="Pankratov T.A."/>
            <person name="Rakitin A.L."/>
            <person name="Ivanova A.A."/>
            <person name="Beletsky A.V."/>
            <person name="Mardanov A.V."/>
            <person name="Sinninghe Damste J.S."/>
            <person name="Dedysh S.N."/>
        </authorList>
    </citation>
    <scope>NUCLEOTIDE SEQUENCE [LARGE SCALE GENOMIC DNA]</scope>
    <source>
        <strain evidence="8 9">SBC82</strain>
    </source>
</reference>
<feature type="domain" description="TonB-dependent transporter Oar-like beta-barrel" evidence="7">
    <location>
        <begin position="251"/>
        <end position="1190"/>
    </location>
</feature>
<dbReference type="RefSeq" id="WP_114210447.1">
    <property type="nucleotide sequence ID" value="NZ_CP030840.1"/>
</dbReference>
<keyword evidence="4" id="KW-0812">Transmembrane</keyword>
<dbReference type="InterPro" id="IPR036942">
    <property type="entry name" value="Beta-barrel_TonB_sf"/>
</dbReference>
<dbReference type="InterPro" id="IPR057601">
    <property type="entry name" value="Oar-like_b-barrel"/>
</dbReference>
<evidence type="ECO:0000256" key="5">
    <source>
        <dbReference type="ARBA" id="ARBA00023136"/>
    </source>
</evidence>
<dbReference type="PANTHER" id="PTHR30069">
    <property type="entry name" value="TONB-DEPENDENT OUTER MEMBRANE RECEPTOR"/>
    <property type="match status" value="1"/>
</dbReference>
<keyword evidence="2" id="KW-0813">Transport</keyword>
<dbReference type="InterPro" id="IPR008969">
    <property type="entry name" value="CarboxyPept-like_regulatory"/>
</dbReference>
<dbReference type="GO" id="GO:0044718">
    <property type="term" value="P:siderophore transmembrane transport"/>
    <property type="evidence" value="ECO:0007669"/>
    <property type="project" value="TreeGrafter"/>
</dbReference>
<keyword evidence="6" id="KW-0998">Cell outer membrane</keyword>
<keyword evidence="5" id="KW-0472">Membrane</keyword>
<dbReference type="KEGG" id="abas:ACPOL_6639"/>
<protein>
    <submittedName>
        <fullName evidence="8">Oar protein</fullName>
    </submittedName>
</protein>
<keyword evidence="9" id="KW-1185">Reference proteome</keyword>
<dbReference type="Gene3D" id="2.60.40.1120">
    <property type="entry name" value="Carboxypeptidase-like, regulatory domain"/>
    <property type="match status" value="1"/>
</dbReference>
<dbReference type="PANTHER" id="PTHR30069:SF46">
    <property type="entry name" value="OAR PROTEIN"/>
    <property type="match status" value="1"/>
</dbReference>
<evidence type="ECO:0000256" key="4">
    <source>
        <dbReference type="ARBA" id="ARBA00022692"/>
    </source>
</evidence>
<dbReference type="Pfam" id="PF13620">
    <property type="entry name" value="CarboxypepD_reg"/>
    <property type="match status" value="1"/>
</dbReference>
<evidence type="ECO:0000259" key="7">
    <source>
        <dbReference type="Pfam" id="PF25183"/>
    </source>
</evidence>
<evidence type="ECO:0000256" key="3">
    <source>
        <dbReference type="ARBA" id="ARBA00022452"/>
    </source>
</evidence>
<evidence type="ECO:0000256" key="6">
    <source>
        <dbReference type="ARBA" id="ARBA00023237"/>
    </source>
</evidence>
<evidence type="ECO:0000313" key="8">
    <source>
        <dbReference type="EMBL" id="AXC15851.1"/>
    </source>
</evidence>
<comment type="subcellular location">
    <subcellularLocation>
        <location evidence="1">Cell outer membrane</location>
        <topology evidence="1">Multi-pass membrane protein</topology>
    </subcellularLocation>
</comment>
<evidence type="ECO:0000256" key="2">
    <source>
        <dbReference type="ARBA" id="ARBA00022448"/>
    </source>
</evidence>
<evidence type="ECO:0000256" key="1">
    <source>
        <dbReference type="ARBA" id="ARBA00004571"/>
    </source>
</evidence>
<accession>A0A2Z5G9M4</accession>
<dbReference type="GO" id="GO:0009279">
    <property type="term" value="C:cell outer membrane"/>
    <property type="evidence" value="ECO:0007669"/>
    <property type="project" value="UniProtKB-SubCell"/>
</dbReference>
<dbReference type="EMBL" id="CP030840">
    <property type="protein sequence ID" value="AXC15851.1"/>
    <property type="molecule type" value="Genomic_DNA"/>
</dbReference>
<keyword evidence="3" id="KW-1134">Transmembrane beta strand</keyword>
<evidence type="ECO:0000313" key="9">
    <source>
        <dbReference type="Proteomes" id="UP000253606"/>
    </source>
</evidence>
<gene>
    <name evidence="8" type="ORF">ACPOL_6639</name>
</gene>
<organism evidence="8 9">
    <name type="scientific">Acidisarcina polymorpha</name>
    <dbReference type="NCBI Taxonomy" id="2211140"/>
    <lineage>
        <taxon>Bacteria</taxon>
        <taxon>Pseudomonadati</taxon>
        <taxon>Acidobacteriota</taxon>
        <taxon>Terriglobia</taxon>
        <taxon>Terriglobales</taxon>
        <taxon>Acidobacteriaceae</taxon>
        <taxon>Acidisarcina</taxon>
    </lineage>
</organism>
<dbReference type="Gene3D" id="2.40.170.20">
    <property type="entry name" value="TonB-dependent receptor, beta-barrel domain"/>
    <property type="match status" value="1"/>
</dbReference>
<proteinExistence type="predicted"/>
<dbReference type="Proteomes" id="UP000253606">
    <property type="component" value="Chromosome"/>
</dbReference>